<organism evidence="2 3">
    <name type="scientific">Parasutterella excrementihominis</name>
    <dbReference type="NCBI Taxonomy" id="487175"/>
    <lineage>
        <taxon>Bacteria</taxon>
        <taxon>Pseudomonadati</taxon>
        <taxon>Pseudomonadota</taxon>
        <taxon>Betaproteobacteria</taxon>
        <taxon>Burkholderiales</taxon>
        <taxon>Sutterellaceae</taxon>
        <taxon>Parasutterella</taxon>
    </lineage>
</organism>
<dbReference type="SUPFAM" id="SSF51735">
    <property type="entry name" value="NAD(P)-binding Rossmann-fold domains"/>
    <property type="match status" value="1"/>
</dbReference>
<dbReference type="Pfam" id="PF01370">
    <property type="entry name" value="Epimerase"/>
    <property type="match status" value="1"/>
</dbReference>
<comment type="caution">
    <text evidence="2">The sequence shown here is derived from an EMBL/GenBank/DDBJ whole genome shotgun (WGS) entry which is preliminary data.</text>
</comment>
<feature type="domain" description="NAD-dependent epimerase/dehydratase" evidence="1">
    <location>
        <begin position="4"/>
        <end position="231"/>
    </location>
</feature>
<dbReference type="EMBL" id="WNCL01000056">
    <property type="protein sequence ID" value="MTU44263.1"/>
    <property type="molecule type" value="Genomic_DNA"/>
</dbReference>
<reference evidence="2 3" key="1">
    <citation type="journal article" date="2019" name="Nat. Med.">
        <title>A library of human gut bacterial isolates paired with longitudinal multiomics data enables mechanistic microbiome research.</title>
        <authorList>
            <person name="Poyet M."/>
            <person name="Groussin M."/>
            <person name="Gibbons S.M."/>
            <person name="Avila-Pacheco J."/>
            <person name="Jiang X."/>
            <person name="Kearney S.M."/>
            <person name="Perrotta A.R."/>
            <person name="Berdy B."/>
            <person name="Zhao S."/>
            <person name="Lieberman T.D."/>
            <person name="Swanson P.K."/>
            <person name="Smith M."/>
            <person name="Roesemann S."/>
            <person name="Alexander J.E."/>
            <person name="Rich S.A."/>
            <person name="Livny J."/>
            <person name="Vlamakis H."/>
            <person name="Clish C."/>
            <person name="Bullock K."/>
            <person name="Deik A."/>
            <person name="Scott J."/>
            <person name="Pierce K.A."/>
            <person name="Xavier R.J."/>
            <person name="Alm E.J."/>
        </authorList>
    </citation>
    <scope>NUCLEOTIDE SEQUENCE [LARGE SCALE GENOMIC DNA]</scope>
    <source>
        <strain evidence="2 3">BIOML-A2</strain>
    </source>
</reference>
<dbReference type="GeneID" id="43349563"/>
<dbReference type="InterPro" id="IPR036291">
    <property type="entry name" value="NAD(P)-bd_dom_sf"/>
</dbReference>
<dbReference type="PANTHER" id="PTHR48079:SF6">
    <property type="entry name" value="NAD(P)-BINDING DOMAIN-CONTAINING PROTEIN-RELATED"/>
    <property type="match status" value="1"/>
</dbReference>
<dbReference type="InterPro" id="IPR051783">
    <property type="entry name" value="NAD(P)-dependent_oxidoreduct"/>
</dbReference>
<dbReference type="Gene3D" id="3.40.50.720">
    <property type="entry name" value="NAD(P)-binding Rossmann-like Domain"/>
    <property type="match status" value="1"/>
</dbReference>
<dbReference type="PANTHER" id="PTHR48079">
    <property type="entry name" value="PROTEIN YEEZ"/>
    <property type="match status" value="1"/>
</dbReference>
<proteinExistence type="predicted"/>
<dbReference type="Proteomes" id="UP000462362">
    <property type="component" value="Unassembled WGS sequence"/>
</dbReference>
<dbReference type="GO" id="GO:0005737">
    <property type="term" value="C:cytoplasm"/>
    <property type="evidence" value="ECO:0007669"/>
    <property type="project" value="TreeGrafter"/>
</dbReference>
<evidence type="ECO:0000259" key="1">
    <source>
        <dbReference type="Pfam" id="PF01370"/>
    </source>
</evidence>
<gene>
    <name evidence="2" type="ORF">GMD42_11760</name>
</gene>
<evidence type="ECO:0000313" key="3">
    <source>
        <dbReference type="Proteomes" id="UP000462362"/>
    </source>
</evidence>
<dbReference type="AlphaFoldDB" id="A0A6I3RXL2"/>
<dbReference type="InterPro" id="IPR001509">
    <property type="entry name" value="Epimerase_deHydtase"/>
</dbReference>
<protein>
    <submittedName>
        <fullName evidence="2">NAD-dependent epimerase/dehydratase family protein</fullName>
    </submittedName>
</protein>
<name>A0A6I3RXL2_9BURK</name>
<accession>A0A6I3RXL2</accession>
<dbReference type="RefSeq" id="WP_008864809.1">
    <property type="nucleotide sequence ID" value="NZ_CALXOM010000052.1"/>
</dbReference>
<evidence type="ECO:0000313" key="2">
    <source>
        <dbReference type="EMBL" id="MTU44263.1"/>
    </source>
</evidence>
<dbReference type="GO" id="GO:0004029">
    <property type="term" value="F:aldehyde dehydrogenase (NAD+) activity"/>
    <property type="evidence" value="ECO:0007669"/>
    <property type="project" value="TreeGrafter"/>
</dbReference>
<sequence length="327" mass="36673">MKKILVTGSNGYIGNALVLALLNRKKEFTVRAAARRGSILNSKSFETVRLGSLEESPDYVEAFKGCDVLIHCASRGSMRGHEGWLDEAALHRINVLGTVHMAREAHRAGISRFIFLSSLQVNGPETPAGKRFYADSLPRPKSPIGKALLEAEKELIRVGEETGMEIVIVRPPLIYGPDCQNLFGEVKIMVDYCLPLPLRSCKRNHRSLVGIDNLVDFLICCATHPDAANETFLVSDGEDLSTLNIFKLLAKTHHRPCLLWPFPPILVRLFNSYIGRQAWEEFFFQSQVADIHKAQLVLGWTPPLSVEQSFRRSWDENFYLGSHTSSK</sequence>